<reference evidence="2 3" key="1">
    <citation type="journal article" date="2014" name="Genome Announc.">
        <title>Draft genome sequence of the pathogenic fungus Scedosporium apiospermum.</title>
        <authorList>
            <person name="Vandeputte P."/>
            <person name="Ghamrawi S."/>
            <person name="Rechenmann M."/>
            <person name="Iltis A."/>
            <person name="Giraud S."/>
            <person name="Fleury M."/>
            <person name="Thornton C."/>
            <person name="Delhaes L."/>
            <person name="Meyer W."/>
            <person name="Papon N."/>
            <person name="Bouchara J.P."/>
        </authorList>
    </citation>
    <scope>NUCLEOTIDE SEQUENCE [LARGE SCALE GENOMIC DNA]</scope>
    <source>
        <strain evidence="2 3">IHEM 14462</strain>
    </source>
</reference>
<feature type="compositionally biased region" description="Basic and acidic residues" evidence="1">
    <location>
        <begin position="91"/>
        <end position="108"/>
    </location>
</feature>
<comment type="caution">
    <text evidence="2">The sequence shown here is derived from an EMBL/GenBank/DDBJ whole genome shotgun (WGS) entry which is preliminary data.</text>
</comment>
<gene>
    <name evidence="2" type="ORF">SAPIO_CDS2082</name>
</gene>
<protein>
    <submittedName>
        <fullName evidence="2">Uncharacterized protein</fullName>
    </submittedName>
</protein>
<dbReference type="GeneID" id="27721154"/>
<feature type="region of interest" description="Disordered" evidence="1">
    <location>
        <begin position="91"/>
        <end position="238"/>
    </location>
</feature>
<evidence type="ECO:0000256" key="1">
    <source>
        <dbReference type="SAM" id="MobiDB-lite"/>
    </source>
</evidence>
<dbReference type="HOGENOM" id="CLU_1166413_0_0_1"/>
<dbReference type="VEuPathDB" id="FungiDB:SAPIO_CDS2082"/>
<dbReference type="Proteomes" id="UP000028545">
    <property type="component" value="Unassembled WGS sequence"/>
</dbReference>
<dbReference type="EMBL" id="JOWA01000085">
    <property type="protein sequence ID" value="KEZ45286.1"/>
    <property type="molecule type" value="Genomic_DNA"/>
</dbReference>
<keyword evidence="3" id="KW-1185">Reference proteome</keyword>
<dbReference type="RefSeq" id="XP_016645085.1">
    <property type="nucleotide sequence ID" value="XM_016785207.1"/>
</dbReference>
<evidence type="ECO:0000313" key="3">
    <source>
        <dbReference type="Proteomes" id="UP000028545"/>
    </source>
</evidence>
<feature type="compositionally biased region" description="Low complexity" evidence="1">
    <location>
        <begin position="110"/>
        <end position="125"/>
    </location>
</feature>
<feature type="compositionally biased region" description="Basic and acidic residues" evidence="1">
    <location>
        <begin position="208"/>
        <end position="222"/>
    </location>
</feature>
<dbReference type="AlphaFoldDB" id="A0A084GD74"/>
<organism evidence="2 3">
    <name type="scientific">Pseudallescheria apiosperma</name>
    <name type="common">Scedosporium apiospermum</name>
    <dbReference type="NCBI Taxonomy" id="563466"/>
    <lineage>
        <taxon>Eukaryota</taxon>
        <taxon>Fungi</taxon>
        <taxon>Dikarya</taxon>
        <taxon>Ascomycota</taxon>
        <taxon>Pezizomycotina</taxon>
        <taxon>Sordariomycetes</taxon>
        <taxon>Hypocreomycetidae</taxon>
        <taxon>Microascales</taxon>
        <taxon>Microascaceae</taxon>
        <taxon>Scedosporium</taxon>
    </lineage>
</organism>
<sequence length="238" mass="26422">MNNNFRNRNSCRGDRDVTHRRDALHYDPKACVAEEKGAYSSLGLDDENIPDPRSNIFPEYTTGLQNAHFPTDSGVTLLGWIPIPIYVRDEPRDASSAKGDCHQRHEENNPSFSPRRSSSHSWPLPNCCHAAYEPNPSGGQEDPTMPGFSSFHSSPAPHDFHPDTTGRGSASVNGTGPILLGRECAGRSRKRELLRIAQPKPSPNLTTVKEERVEELAPERRQASASPRSPFRALSETW</sequence>
<dbReference type="KEGG" id="sapo:SAPIO_CDS2082"/>
<name>A0A084GD74_PSEDA</name>
<evidence type="ECO:0000313" key="2">
    <source>
        <dbReference type="EMBL" id="KEZ45286.1"/>
    </source>
</evidence>
<proteinExistence type="predicted"/>
<accession>A0A084GD74</accession>